<reference evidence="2 3" key="1">
    <citation type="submission" date="2018-11" db="EMBL/GenBank/DDBJ databases">
        <authorList>
            <person name="Lopez-Roques C."/>
            <person name="Donnadieu C."/>
            <person name="Bouchez O."/>
            <person name="Klopp C."/>
            <person name="Cabau C."/>
            <person name="Zahm M."/>
        </authorList>
    </citation>
    <scope>NUCLEOTIDE SEQUENCE [LARGE SCALE GENOMIC DNA]</scope>
    <source>
        <strain evidence="2">RS831</strain>
        <tissue evidence="2">Whole body</tissue>
    </source>
</reference>
<dbReference type="AlphaFoldDB" id="A0A437CC68"/>
<evidence type="ECO:0000256" key="1">
    <source>
        <dbReference type="SAM" id="Phobius"/>
    </source>
</evidence>
<name>A0A437CC68_ORYJA</name>
<organism evidence="2 3">
    <name type="scientific">Oryzias javanicus</name>
    <name type="common">Javanese ricefish</name>
    <name type="synonym">Aplocheilus javanicus</name>
    <dbReference type="NCBI Taxonomy" id="123683"/>
    <lineage>
        <taxon>Eukaryota</taxon>
        <taxon>Metazoa</taxon>
        <taxon>Chordata</taxon>
        <taxon>Craniata</taxon>
        <taxon>Vertebrata</taxon>
        <taxon>Euteleostomi</taxon>
        <taxon>Actinopterygii</taxon>
        <taxon>Neopterygii</taxon>
        <taxon>Teleostei</taxon>
        <taxon>Neoteleostei</taxon>
        <taxon>Acanthomorphata</taxon>
        <taxon>Ovalentaria</taxon>
        <taxon>Atherinomorphae</taxon>
        <taxon>Beloniformes</taxon>
        <taxon>Adrianichthyidae</taxon>
        <taxon>Oryziinae</taxon>
        <taxon>Oryzias</taxon>
    </lineage>
</organism>
<feature type="transmembrane region" description="Helical" evidence="1">
    <location>
        <begin position="182"/>
        <end position="202"/>
    </location>
</feature>
<accession>A0A437CC68</accession>
<sequence length="208" mass="23905">MSPVPSPRFLSDSLSPSNCFAFMSLQKIVHQNVCDLNDETVFFICEPGSSPRCGRGRGVSVTHDWDPDKLCPQWGAGSHSAAARTPPPPSRRALAPSQTHFFICRLLLEFVQNFCRGRIEPSTLLSFRNVSLTVTFPLCLPNAVNWSRCGVKARNFTRIFVSFLWNRNEHFRQTFDKRPKHFLSPTFILFIFHFIFQLIYFIQCNDEI</sequence>
<dbReference type="EMBL" id="CM012454">
    <property type="protein sequence ID" value="RVE60350.1"/>
    <property type="molecule type" value="Genomic_DNA"/>
</dbReference>
<dbReference type="Proteomes" id="UP000283210">
    <property type="component" value="Chromosome 18"/>
</dbReference>
<keyword evidence="1" id="KW-1133">Transmembrane helix</keyword>
<evidence type="ECO:0000313" key="3">
    <source>
        <dbReference type="Proteomes" id="UP000283210"/>
    </source>
</evidence>
<evidence type="ECO:0000313" key="2">
    <source>
        <dbReference type="EMBL" id="RVE60350.1"/>
    </source>
</evidence>
<proteinExistence type="predicted"/>
<keyword evidence="3" id="KW-1185">Reference proteome</keyword>
<keyword evidence="1" id="KW-0472">Membrane</keyword>
<protein>
    <submittedName>
        <fullName evidence="2">Uncharacterized protein</fullName>
    </submittedName>
</protein>
<reference evidence="2 3" key="2">
    <citation type="submission" date="2019-01" db="EMBL/GenBank/DDBJ databases">
        <title>A chromosome length genome reference of the Java medaka (oryzias javanicus).</title>
        <authorList>
            <person name="Herpin A."/>
            <person name="Takehana Y."/>
            <person name="Naruse K."/>
            <person name="Ansai S."/>
            <person name="Kawaguchi M."/>
        </authorList>
    </citation>
    <scope>NUCLEOTIDE SEQUENCE [LARGE SCALE GENOMIC DNA]</scope>
    <source>
        <strain evidence="2">RS831</strain>
        <tissue evidence="2">Whole body</tissue>
    </source>
</reference>
<gene>
    <name evidence="2" type="ORF">OJAV_G00179950</name>
</gene>
<keyword evidence="1" id="KW-0812">Transmembrane</keyword>